<gene>
    <name evidence="3" type="primary">LOC105138314</name>
</gene>
<name>A0AAJ6V7S5_POPEU</name>
<protein>
    <submittedName>
        <fullName evidence="3">Protein LURP-one-related 15-like isoform X2</fullName>
    </submittedName>
</protein>
<dbReference type="InterPro" id="IPR007612">
    <property type="entry name" value="LOR"/>
</dbReference>
<dbReference type="RefSeq" id="XP_011042664.1">
    <property type="nucleotide sequence ID" value="XM_011044362.1"/>
</dbReference>
<keyword evidence="2" id="KW-1185">Reference proteome</keyword>
<accession>A0AAJ6V7S5</accession>
<dbReference type="AlphaFoldDB" id="A0AAJ6V7S5"/>
<dbReference type="Gene3D" id="2.40.160.200">
    <property type="entry name" value="LURP1-related"/>
    <property type="match status" value="1"/>
</dbReference>
<organism evidence="2 3">
    <name type="scientific">Populus euphratica</name>
    <name type="common">Euphrates poplar</name>
    <dbReference type="NCBI Taxonomy" id="75702"/>
    <lineage>
        <taxon>Eukaryota</taxon>
        <taxon>Viridiplantae</taxon>
        <taxon>Streptophyta</taxon>
        <taxon>Embryophyta</taxon>
        <taxon>Tracheophyta</taxon>
        <taxon>Spermatophyta</taxon>
        <taxon>Magnoliopsida</taxon>
        <taxon>eudicotyledons</taxon>
        <taxon>Gunneridae</taxon>
        <taxon>Pentapetalae</taxon>
        <taxon>rosids</taxon>
        <taxon>fabids</taxon>
        <taxon>Malpighiales</taxon>
        <taxon>Salicaceae</taxon>
        <taxon>Saliceae</taxon>
        <taxon>Populus</taxon>
    </lineage>
</organism>
<reference evidence="3" key="1">
    <citation type="submission" date="2025-08" db="UniProtKB">
        <authorList>
            <consortium name="RefSeq"/>
        </authorList>
    </citation>
    <scope>IDENTIFICATION</scope>
</reference>
<dbReference type="InterPro" id="IPR025659">
    <property type="entry name" value="Tubby-like_C"/>
</dbReference>
<evidence type="ECO:0000256" key="1">
    <source>
        <dbReference type="ARBA" id="ARBA00005437"/>
    </source>
</evidence>
<dbReference type="Proteomes" id="UP000694918">
    <property type="component" value="Unplaced"/>
</dbReference>
<evidence type="ECO:0000313" key="3">
    <source>
        <dbReference type="RefSeq" id="XP_011042664.1"/>
    </source>
</evidence>
<proteinExistence type="inferred from homology"/>
<comment type="similarity">
    <text evidence="1">Belongs to the LOR family.</text>
</comment>
<dbReference type="GeneID" id="105138314"/>
<dbReference type="Pfam" id="PF04525">
    <property type="entry name" value="LOR"/>
    <property type="match status" value="1"/>
</dbReference>
<evidence type="ECO:0000313" key="2">
    <source>
        <dbReference type="Proteomes" id="UP000694918"/>
    </source>
</evidence>
<dbReference type="PANTHER" id="PTHR31087:SF73">
    <property type="entry name" value="GTP BINDING PROTEIN"/>
    <property type="match status" value="1"/>
</dbReference>
<dbReference type="InterPro" id="IPR038595">
    <property type="entry name" value="LOR_sf"/>
</dbReference>
<sequence>MATGQAPGNPIPAMRKYQPVEHPVVVIGPQYLAQYPVELAVNSDFKVSDINGTLIFQVKIKLLSLNRRFLKDAAGNTLVNLRQKLRTMHGRWEAFRGESKEKNDLLFTAKKPKLFQFKTELDVFLGNNKGEDPDFKVKEGYSQSSCSIFLGDSNTMLAQVHGRHTLAIMPNVDYAFIVALVVVILDEINADDDGDAILEGFVDGIASGVIPSA</sequence>
<dbReference type="SUPFAM" id="SSF54518">
    <property type="entry name" value="Tubby C-terminal domain-like"/>
    <property type="match status" value="1"/>
</dbReference>
<dbReference type="PANTHER" id="PTHR31087">
    <property type="match status" value="1"/>
</dbReference>